<dbReference type="Proteomes" id="UP001218218">
    <property type="component" value="Unassembled WGS sequence"/>
</dbReference>
<sequence length="185" mass="20111">MRETGNGGDGEGESRESGEGGTEGRGEGEEDTLASRVDLYWDGHGRRKCAGVRPCLSRSEQVGIKRRGRWEGKSSYAEVGEWQAQPQRHVCVGKQRRVLSLRERRLFWAVVPAHIWKEYGRRGDLSTDTEQGGGRESHMWELRFGVAGIGGAGSGRAGVAAYLPSSELLTTPASASSLPLLTPSE</sequence>
<gene>
    <name evidence="2" type="ORF">DFH08DRAFT_820256</name>
</gene>
<dbReference type="EMBL" id="JARIHO010000060">
    <property type="protein sequence ID" value="KAJ7315683.1"/>
    <property type="molecule type" value="Genomic_DNA"/>
</dbReference>
<reference evidence="2" key="1">
    <citation type="submission" date="2023-03" db="EMBL/GenBank/DDBJ databases">
        <title>Massive genome expansion in bonnet fungi (Mycena s.s.) driven by repeated elements and novel gene families across ecological guilds.</title>
        <authorList>
            <consortium name="Lawrence Berkeley National Laboratory"/>
            <person name="Harder C.B."/>
            <person name="Miyauchi S."/>
            <person name="Viragh M."/>
            <person name="Kuo A."/>
            <person name="Thoen E."/>
            <person name="Andreopoulos B."/>
            <person name="Lu D."/>
            <person name="Skrede I."/>
            <person name="Drula E."/>
            <person name="Henrissat B."/>
            <person name="Morin E."/>
            <person name="Kohler A."/>
            <person name="Barry K."/>
            <person name="LaButti K."/>
            <person name="Morin E."/>
            <person name="Salamov A."/>
            <person name="Lipzen A."/>
            <person name="Mereny Z."/>
            <person name="Hegedus B."/>
            <person name="Baldrian P."/>
            <person name="Stursova M."/>
            <person name="Weitz H."/>
            <person name="Taylor A."/>
            <person name="Grigoriev I.V."/>
            <person name="Nagy L.G."/>
            <person name="Martin F."/>
            <person name="Kauserud H."/>
        </authorList>
    </citation>
    <scope>NUCLEOTIDE SEQUENCE</scope>
    <source>
        <strain evidence="2">CBHHK002</strain>
    </source>
</reference>
<evidence type="ECO:0000256" key="1">
    <source>
        <dbReference type="SAM" id="MobiDB-lite"/>
    </source>
</evidence>
<accession>A0AAD7EFJ7</accession>
<feature type="compositionally biased region" description="Basic and acidic residues" evidence="1">
    <location>
        <begin position="12"/>
        <end position="27"/>
    </location>
</feature>
<keyword evidence="3" id="KW-1185">Reference proteome</keyword>
<comment type="caution">
    <text evidence="2">The sequence shown here is derived from an EMBL/GenBank/DDBJ whole genome shotgun (WGS) entry which is preliminary data.</text>
</comment>
<evidence type="ECO:0000313" key="2">
    <source>
        <dbReference type="EMBL" id="KAJ7315683.1"/>
    </source>
</evidence>
<dbReference type="AlphaFoldDB" id="A0AAD7EFJ7"/>
<organism evidence="2 3">
    <name type="scientific">Mycena albidolilacea</name>
    <dbReference type="NCBI Taxonomy" id="1033008"/>
    <lineage>
        <taxon>Eukaryota</taxon>
        <taxon>Fungi</taxon>
        <taxon>Dikarya</taxon>
        <taxon>Basidiomycota</taxon>
        <taxon>Agaricomycotina</taxon>
        <taxon>Agaricomycetes</taxon>
        <taxon>Agaricomycetidae</taxon>
        <taxon>Agaricales</taxon>
        <taxon>Marasmiineae</taxon>
        <taxon>Mycenaceae</taxon>
        <taxon>Mycena</taxon>
    </lineage>
</organism>
<protein>
    <submittedName>
        <fullName evidence="2">Uncharacterized protein</fullName>
    </submittedName>
</protein>
<feature type="region of interest" description="Disordered" evidence="1">
    <location>
        <begin position="1"/>
        <end position="34"/>
    </location>
</feature>
<name>A0AAD7EFJ7_9AGAR</name>
<evidence type="ECO:0000313" key="3">
    <source>
        <dbReference type="Proteomes" id="UP001218218"/>
    </source>
</evidence>
<proteinExistence type="predicted"/>